<comment type="caution">
    <text evidence="4">The sequence shown here is derived from an EMBL/GenBank/DDBJ whole genome shotgun (WGS) entry which is preliminary data.</text>
</comment>
<sequence>MTDPHTPGTSPEGDGGGQDPSTAWQDPSRPPSPDQPAYGHQQYGQPQYGQPPAGQPQYGQQGQGWGAPPQYGDQTQPGGAWSGPTQGGPQWEQPSYGNQPHGGPAFGQPGFDQQQYGQIPGPGQDAFTSMTPAGRKRSPAVLGAVGGIVVLVLAVLAITAFWAPGFAVTTELSRSSVEKGVRTVLVRDYQATDVSAVRCPNGQKVEKGSSFRCSLTVAGAQQQVTVTFLDDKGTYEVGRPGSN</sequence>
<dbReference type="Proteomes" id="UP001597068">
    <property type="component" value="Unassembled WGS sequence"/>
</dbReference>
<gene>
    <name evidence="4" type="ORF">ACFQ04_17945</name>
</gene>
<proteinExistence type="predicted"/>
<accession>A0ABW3GBS3</accession>
<evidence type="ECO:0000256" key="2">
    <source>
        <dbReference type="SAM" id="Phobius"/>
    </source>
</evidence>
<dbReference type="Pfam" id="PF14230">
    <property type="entry name" value="DUF4333"/>
    <property type="match status" value="1"/>
</dbReference>
<feature type="compositionally biased region" description="Low complexity" evidence="1">
    <location>
        <begin position="35"/>
        <end position="72"/>
    </location>
</feature>
<name>A0ABW3GBS3_9NOCA</name>
<evidence type="ECO:0000313" key="5">
    <source>
        <dbReference type="Proteomes" id="UP001597068"/>
    </source>
</evidence>
<keyword evidence="2" id="KW-0812">Transmembrane</keyword>
<feature type="domain" description="DUF4333" evidence="3">
    <location>
        <begin position="157"/>
        <end position="233"/>
    </location>
</feature>
<evidence type="ECO:0000256" key="1">
    <source>
        <dbReference type="SAM" id="MobiDB-lite"/>
    </source>
</evidence>
<dbReference type="InterPro" id="IPR025637">
    <property type="entry name" value="DUF4333"/>
</dbReference>
<protein>
    <submittedName>
        <fullName evidence="4">DUF4333 domain-containing protein</fullName>
    </submittedName>
</protein>
<evidence type="ECO:0000259" key="3">
    <source>
        <dbReference type="Pfam" id="PF14230"/>
    </source>
</evidence>
<reference evidence="5" key="1">
    <citation type="journal article" date="2019" name="Int. J. Syst. Evol. Microbiol.">
        <title>The Global Catalogue of Microorganisms (GCM) 10K type strain sequencing project: providing services to taxonomists for standard genome sequencing and annotation.</title>
        <authorList>
            <consortium name="The Broad Institute Genomics Platform"/>
            <consortium name="The Broad Institute Genome Sequencing Center for Infectious Disease"/>
            <person name="Wu L."/>
            <person name="Ma J."/>
        </authorList>
    </citation>
    <scope>NUCLEOTIDE SEQUENCE [LARGE SCALE GENOMIC DNA]</scope>
    <source>
        <strain evidence="5">CCUG 50873</strain>
    </source>
</reference>
<dbReference type="RefSeq" id="WP_253648122.1">
    <property type="nucleotide sequence ID" value="NZ_BAAAMO010000001.1"/>
</dbReference>
<keyword evidence="2" id="KW-1133">Transmembrane helix</keyword>
<feature type="compositionally biased region" description="Polar residues" evidence="1">
    <location>
        <begin position="73"/>
        <end position="98"/>
    </location>
</feature>
<dbReference type="EMBL" id="JBHTIL010000006">
    <property type="protein sequence ID" value="MFD0927628.1"/>
    <property type="molecule type" value="Genomic_DNA"/>
</dbReference>
<keyword evidence="2" id="KW-0472">Membrane</keyword>
<keyword evidence="5" id="KW-1185">Reference proteome</keyword>
<feature type="transmembrane region" description="Helical" evidence="2">
    <location>
        <begin position="140"/>
        <end position="163"/>
    </location>
</feature>
<feature type="region of interest" description="Disordered" evidence="1">
    <location>
        <begin position="1"/>
        <end position="135"/>
    </location>
</feature>
<evidence type="ECO:0000313" key="4">
    <source>
        <dbReference type="EMBL" id="MFD0927628.1"/>
    </source>
</evidence>
<feature type="compositionally biased region" description="Low complexity" evidence="1">
    <location>
        <begin position="113"/>
        <end position="124"/>
    </location>
</feature>
<organism evidence="4 5">
    <name type="scientific">Williamsia deligens</name>
    <dbReference type="NCBI Taxonomy" id="321325"/>
    <lineage>
        <taxon>Bacteria</taxon>
        <taxon>Bacillati</taxon>
        <taxon>Actinomycetota</taxon>
        <taxon>Actinomycetes</taxon>
        <taxon>Mycobacteriales</taxon>
        <taxon>Nocardiaceae</taxon>
        <taxon>Williamsia</taxon>
    </lineage>
</organism>